<evidence type="ECO:0000256" key="2">
    <source>
        <dbReference type="ARBA" id="ARBA00009808"/>
    </source>
</evidence>
<comment type="similarity">
    <text evidence="2">Belongs to the sphingosine N-acyltransferase family.</text>
</comment>
<name>A0A2J6RKR1_HYAVF</name>
<organism evidence="13 14">
    <name type="scientific">Hyaloscypha variabilis (strain UAMH 11265 / GT02V1 / F)</name>
    <name type="common">Meliniomyces variabilis</name>
    <dbReference type="NCBI Taxonomy" id="1149755"/>
    <lineage>
        <taxon>Eukaryota</taxon>
        <taxon>Fungi</taxon>
        <taxon>Dikarya</taxon>
        <taxon>Ascomycota</taxon>
        <taxon>Pezizomycotina</taxon>
        <taxon>Leotiomycetes</taxon>
        <taxon>Helotiales</taxon>
        <taxon>Hyaloscyphaceae</taxon>
        <taxon>Hyaloscypha</taxon>
        <taxon>Hyaloscypha variabilis</taxon>
    </lineage>
</organism>
<feature type="region of interest" description="Disordered" evidence="10">
    <location>
        <begin position="449"/>
        <end position="479"/>
    </location>
</feature>
<feature type="domain" description="TLC" evidence="12">
    <location>
        <begin position="192"/>
        <end position="408"/>
    </location>
</feature>
<dbReference type="SMART" id="SM00724">
    <property type="entry name" value="TLC"/>
    <property type="match status" value="1"/>
</dbReference>
<dbReference type="PANTHER" id="PTHR12560">
    <property type="entry name" value="LONGEVITY ASSURANCE FACTOR 1 LAG1"/>
    <property type="match status" value="1"/>
</dbReference>
<evidence type="ECO:0000313" key="14">
    <source>
        <dbReference type="Proteomes" id="UP000235786"/>
    </source>
</evidence>
<evidence type="ECO:0000256" key="3">
    <source>
        <dbReference type="ARBA" id="ARBA00022679"/>
    </source>
</evidence>
<dbReference type="OrthoDB" id="3053196at2759"/>
<dbReference type="STRING" id="1149755.A0A2J6RKR1"/>
<evidence type="ECO:0000259" key="12">
    <source>
        <dbReference type="PROSITE" id="PS50922"/>
    </source>
</evidence>
<dbReference type="PROSITE" id="PS50922">
    <property type="entry name" value="TLC"/>
    <property type="match status" value="1"/>
</dbReference>
<evidence type="ECO:0000256" key="5">
    <source>
        <dbReference type="ARBA" id="ARBA00022824"/>
    </source>
</evidence>
<feature type="transmembrane region" description="Helical" evidence="11">
    <location>
        <begin position="276"/>
        <end position="293"/>
    </location>
</feature>
<evidence type="ECO:0000256" key="10">
    <source>
        <dbReference type="SAM" id="MobiDB-lite"/>
    </source>
</evidence>
<dbReference type="PANTHER" id="PTHR12560:SF11">
    <property type="entry name" value="CERAMIDE SYNTHASE LAC1-RELATED"/>
    <property type="match status" value="1"/>
</dbReference>
<gene>
    <name evidence="13" type="ORF">L207DRAFT_461819</name>
</gene>
<dbReference type="InterPro" id="IPR016439">
    <property type="entry name" value="Lag1/Lac1-like"/>
</dbReference>
<sequence>MPATEAFPLLTTATSPTDKLTPLGGPNSNDKPRIRRRSSGLGGEIRAGDTSSPALATLDIRPPSPGTIKAQKDRDRKKPFSKRRKAKTLFQQWKRYALKHTWVTPLVLILIFLALFAINPTETNPIHHFIFLSYRLPAEVGAAPGAPRQYGKGLWDCAFVFFYIIVLSFTREFIMQKFLRPMAKRSGLKSRAKQSRFMEQMYTAIYFGFLGPCGLYVMSRTPVWYFNTRGMYEGFPHKTHEGIFKFYYLFQAAYWAQQAMVLSLGMEKPRKDFKELIGHHVVSLALIGLSYRFHFTYMGLGVFVTHDISDFFLATSKTLNYLDHALVGPYFALFIFMWIYLRHYINLRILWSEFNEFKTVGPYQLDWAAGQFKCELSHYISTALLASLQGLNLFWLYYIFRIAYRFVFLNIVEDDRSDNDDNELAEEQRLDALARQGIDQVSGPKVLVNGAALNGNGKTTATDTRVNGTTNRREPARKP</sequence>
<feature type="transmembrane region" description="Helical" evidence="11">
    <location>
        <begin position="201"/>
        <end position="226"/>
    </location>
</feature>
<feature type="transmembrane region" description="Helical" evidence="11">
    <location>
        <begin position="101"/>
        <end position="118"/>
    </location>
</feature>
<feature type="transmembrane region" description="Helical" evidence="11">
    <location>
        <begin position="321"/>
        <end position="341"/>
    </location>
</feature>
<dbReference type="Proteomes" id="UP000235786">
    <property type="component" value="Unassembled WGS sequence"/>
</dbReference>
<dbReference type="GO" id="GO:0046513">
    <property type="term" value="P:ceramide biosynthetic process"/>
    <property type="evidence" value="ECO:0007669"/>
    <property type="project" value="InterPro"/>
</dbReference>
<dbReference type="GO" id="GO:0005789">
    <property type="term" value="C:endoplasmic reticulum membrane"/>
    <property type="evidence" value="ECO:0007669"/>
    <property type="project" value="UniProtKB-SubCell"/>
</dbReference>
<feature type="compositionally biased region" description="Polar residues" evidence="10">
    <location>
        <begin position="456"/>
        <end position="470"/>
    </location>
</feature>
<evidence type="ECO:0000313" key="13">
    <source>
        <dbReference type="EMBL" id="PMD39090.1"/>
    </source>
</evidence>
<keyword evidence="6 11" id="KW-1133">Transmembrane helix</keyword>
<dbReference type="AlphaFoldDB" id="A0A2J6RKR1"/>
<dbReference type="GO" id="GO:0050291">
    <property type="term" value="F:sphingosine N-acyltransferase activity"/>
    <property type="evidence" value="ECO:0007669"/>
    <property type="project" value="InterPro"/>
</dbReference>
<evidence type="ECO:0000256" key="4">
    <source>
        <dbReference type="ARBA" id="ARBA00022692"/>
    </source>
</evidence>
<reference evidence="13 14" key="1">
    <citation type="submission" date="2016-04" db="EMBL/GenBank/DDBJ databases">
        <title>A degradative enzymes factory behind the ericoid mycorrhizal symbiosis.</title>
        <authorList>
            <consortium name="DOE Joint Genome Institute"/>
            <person name="Martino E."/>
            <person name="Morin E."/>
            <person name="Grelet G."/>
            <person name="Kuo A."/>
            <person name="Kohler A."/>
            <person name="Daghino S."/>
            <person name="Barry K."/>
            <person name="Choi C."/>
            <person name="Cichocki N."/>
            <person name="Clum A."/>
            <person name="Copeland A."/>
            <person name="Hainaut M."/>
            <person name="Haridas S."/>
            <person name="Labutti K."/>
            <person name="Lindquist E."/>
            <person name="Lipzen A."/>
            <person name="Khouja H.-R."/>
            <person name="Murat C."/>
            <person name="Ohm R."/>
            <person name="Olson A."/>
            <person name="Spatafora J."/>
            <person name="Veneault-Fourrey C."/>
            <person name="Henrissat B."/>
            <person name="Grigoriev I."/>
            <person name="Martin F."/>
            <person name="Perotto S."/>
        </authorList>
    </citation>
    <scope>NUCLEOTIDE SEQUENCE [LARGE SCALE GENOMIC DNA]</scope>
    <source>
        <strain evidence="13 14">F</strain>
    </source>
</reference>
<protein>
    <submittedName>
        <fullName evidence="13">LAG1-domain-containing protein</fullName>
    </submittedName>
</protein>
<evidence type="ECO:0000256" key="9">
    <source>
        <dbReference type="PROSITE-ProRule" id="PRU00205"/>
    </source>
</evidence>
<keyword evidence="14" id="KW-1185">Reference proteome</keyword>
<feature type="transmembrane region" description="Helical" evidence="11">
    <location>
        <begin position="153"/>
        <end position="174"/>
    </location>
</feature>
<comment type="subcellular location">
    <subcellularLocation>
        <location evidence="1">Endoplasmic reticulum membrane</location>
        <topology evidence="1">Multi-pass membrane protein</topology>
    </subcellularLocation>
</comment>
<dbReference type="InterPro" id="IPR006634">
    <property type="entry name" value="TLC-dom"/>
</dbReference>
<feature type="transmembrane region" description="Helical" evidence="11">
    <location>
        <begin position="379"/>
        <end position="400"/>
    </location>
</feature>
<keyword evidence="5" id="KW-0256">Endoplasmic reticulum</keyword>
<feature type="transmembrane region" description="Helical" evidence="11">
    <location>
        <begin position="246"/>
        <end position="264"/>
    </location>
</feature>
<dbReference type="EMBL" id="KZ613947">
    <property type="protein sequence ID" value="PMD39090.1"/>
    <property type="molecule type" value="Genomic_DNA"/>
</dbReference>
<evidence type="ECO:0000256" key="11">
    <source>
        <dbReference type="SAM" id="Phobius"/>
    </source>
</evidence>
<feature type="region of interest" description="Disordered" evidence="10">
    <location>
        <begin position="1"/>
        <end position="83"/>
    </location>
</feature>
<evidence type="ECO:0000256" key="8">
    <source>
        <dbReference type="ARBA" id="ARBA00023180"/>
    </source>
</evidence>
<keyword evidence="8" id="KW-0325">Glycoprotein</keyword>
<keyword evidence="3" id="KW-0808">Transferase</keyword>
<accession>A0A2J6RKR1</accession>
<evidence type="ECO:0000256" key="6">
    <source>
        <dbReference type="ARBA" id="ARBA00022989"/>
    </source>
</evidence>
<keyword evidence="7 9" id="KW-0472">Membrane</keyword>
<proteinExistence type="inferred from homology"/>
<evidence type="ECO:0000256" key="7">
    <source>
        <dbReference type="ARBA" id="ARBA00023136"/>
    </source>
</evidence>
<keyword evidence="4 9" id="KW-0812">Transmembrane</keyword>
<evidence type="ECO:0000256" key="1">
    <source>
        <dbReference type="ARBA" id="ARBA00004477"/>
    </source>
</evidence>
<dbReference type="Pfam" id="PF03798">
    <property type="entry name" value="TRAM_LAG1_CLN8"/>
    <property type="match status" value="1"/>
</dbReference>